<dbReference type="AlphaFoldDB" id="A0A1Y6K6I7"/>
<evidence type="ECO:0000256" key="10">
    <source>
        <dbReference type="ARBA" id="ARBA00022842"/>
    </source>
</evidence>
<dbReference type="InterPro" id="IPR029044">
    <property type="entry name" value="Nucleotide-diphossugar_trans"/>
</dbReference>
<dbReference type="PANTHER" id="PTHR21485:SF3">
    <property type="entry name" value="N-ACYLNEURAMINATE CYTIDYLYLTRANSFERASE"/>
    <property type="match status" value="1"/>
</dbReference>
<evidence type="ECO:0000256" key="2">
    <source>
        <dbReference type="ARBA" id="ARBA00001946"/>
    </source>
</evidence>
<dbReference type="GO" id="GO:0046872">
    <property type="term" value="F:metal ion binding"/>
    <property type="evidence" value="ECO:0007669"/>
    <property type="project" value="UniProtKB-KW"/>
</dbReference>
<dbReference type="SUPFAM" id="SSF53448">
    <property type="entry name" value="Nucleotide-diphospho-sugar transferases"/>
    <property type="match status" value="1"/>
</dbReference>
<comment type="pathway">
    <text evidence="3">Amino-sugar metabolism; N-acetylneuraminate metabolism.</text>
</comment>
<evidence type="ECO:0000256" key="6">
    <source>
        <dbReference type="ARBA" id="ARBA00011881"/>
    </source>
</evidence>
<dbReference type="Proteomes" id="UP000195514">
    <property type="component" value="Chromosome I"/>
</dbReference>
<dbReference type="SFLD" id="SFLDS00003">
    <property type="entry name" value="Haloacid_Dehalogenase"/>
    <property type="match status" value="1"/>
</dbReference>
<evidence type="ECO:0000256" key="9">
    <source>
        <dbReference type="ARBA" id="ARBA00022801"/>
    </source>
</evidence>
<dbReference type="Gene3D" id="3.90.550.10">
    <property type="entry name" value="Spore Coat Polysaccharide Biosynthesis Protein SpsA, Chain A"/>
    <property type="match status" value="1"/>
</dbReference>
<dbReference type="InterPro" id="IPR010023">
    <property type="entry name" value="KdsC_fam"/>
</dbReference>
<sequence>MVMKPDILAIIPARGGSKGIPGKNIKDFAGFPLIAYSIIAGLQSELVTRVIVSTDDEKIAEVARHYGAETPFLRPESIARDDTLDLPVAQHCLDWLAEHEGYHPEILVWLRPTSPIRPLDCVDQAIRLLLEHPQADSVRGVVPAGQNPFKMWTLDGETSIMIPLLGVEGIPEAYNAPRQALPDVYWQTGHIDALWAKTVLEKHSMTGKTILPLMIDPRYTVDIDMPSDWPAAEQLVLNNTRELTMVDPANQRRRLPEDIQLIVLDFDGVLTDNRVWVNEDGQEMVASNRSDSLGLEILRRLTGIDVMVLSKETNPVVEARCNKLKLPMLQAVQDKVSAIRGIIADKKLNHSQVVFMGNDINDLPVFPEVAFAAVPVDAHPAVIRQADRVLSAPGGRGAVRELCDLIMDHLGVRSS</sequence>
<dbReference type="GO" id="GO:0016788">
    <property type="term" value="F:hydrolase activity, acting on ester bonds"/>
    <property type="evidence" value="ECO:0007669"/>
    <property type="project" value="InterPro"/>
</dbReference>
<name>A0A1Y6K6I7_9CHLR</name>
<dbReference type="InterPro" id="IPR036412">
    <property type="entry name" value="HAD-like_sf"/>
</dbReference>
<keyword evidence="9" id="KW-0378">Hydrolase</keyword>
<evidence type="ECO:0000256" key="5">
    <source>
        <dbReference type="ARBA" id="ARBA00010726"/>
    </source>
</evidence>
<dbReference type="InterPro" id="IPR003329">
    <property type="entry name" value="Cytidylyl_trans"/>
</dbReference>
<evidence type="ECO:0000313" key="12">
    <source>
        <dbReference type="Proteomes" id="UP000195514"/>
    </source>
</evidence>
<dbReference type="EMBL" id="LT859958">
    <property type="protein sequence ID" value="SMX55196.1"/>
    <property type="molecule type" value="Genomic_DNA"/>
</dbReference>
<comment type="similarity">
    <text evidence="5">Belongs to the CMP-NeuNAc synthase family.</text>
</comment>
<dbReference type="UniPathway" id="UPA00628"/>
<organism evidence="11 12">
    <name type="scientific">Candidatus Brevifilum fermentans</name>
    <dbReference type="NCBI Taxonomy" id="1986204"/>
    <lineage>
        <taxon>Bacteria</taxon>
        <taxon>Bacillati</taxon>
        <taxon>Chloroflexota</taxon>
        <taxon>Anaerolineae</taxon>
        <taxon>Anaerolineales</taxon>
        <taxon>Anaerolineaceae</taxon>
        <taxon>Candidatus Brevifilum</taxon>
    </lineage>
</organism>
<dbReference type="Pfam" id="PF02348">
    <property type="entry name" value="CTP_transf_3"/>
    <property type="match status" value="1"/>
</dbReference>
<protein>
    <recommendedName>
        <fullName evidence="7">N-acylneuraminate cytidylyltransferase</fullName>
        <ecNumber evidence="7">2.7.7.43</ecNumber>
    </recommendedName>
</protein>
<keyword evidence="10" id="KW-0460">Magnesium</keyword>
<keyword evidence="12" id="KW-1185">Reference proteome</keyword>
<dbReference type="CDD" id="cd02513">
    <property type="entry name" value="CMP-NeuAc_Synthase"/>
    <property type="match status" value="1"/>
</dbReference>
<dbReference type="SFLD" id="SFLDG01138">
    <property type="entry name" value="C1.6.2:_Deoxy-d-mannose-octulo"/>
    <property type="match status" value="1"/>
</dbReference>
<comment type="similarity">
    <text evidence="4">Belongs to the KdsC family.</text>
</comment>
<comment type="cofactor">
    <cofactor evidence="2">
        <name>Mg(2+)</name>
        <dbReference type="ChEBI" id="CHEBI:18420"/>
    </cofactor>
</comment>
<proteinExistence type="inferred from homology"/>
<evidence type="ECO:0000256" key="8">
    <source>
        <dbReference type="ARBA" id="ARBA00022723"/>
    </source>
</evidence>
<comment type="catalytic activity">
    <reaction evidence="1">
        <text>an N-acylneuraminate + CTP = a CMP-N-acyl-beta-neuraminate + diphosphate</text>
        <dbReference type="Rhea" id="RHEA:11344"/>
        <dbReference type="ChEBI" id="CHEBI:33019"/>
        <dbReference type="ChEBI" id="CHEBI:37563"/>
        <dbReference type="ChEBI" id="CHEBI:60073"/>
        <dbReference type="ChEBI" id="CHEBI:68671"/>
        <dbReference type="EC" id="2.7.7.43"/>
    </reaction>
</comment>
<accession>A0A1Y6K6I7</accession>
<keyword evidence="11" id="KW-0548">Nucleotidyltransferase</keyword>
<dbReference type="PANTHER" id="PTHR21485">
    <property type="entry name" value="HAD SUPERFAMILY MEMBERS CMAS AND KDSC"/>
    <property type="match status" value="1"/>
</dbReference>
<dbReference type="SUPFAM" id="SSF56784">
    <property type="entry name" value="HAD-like"/>
    <property type="match status" value="1"/>
</dbReference>
<keyword evidence="11" id="KW-0808">Transferase</keyword>
<evidence type="ECO:0000313" key="11">
    <source>
        <dbReference type="EMBL" id="SMX55196.1"/>
    </source>
</evidence>
<reference evidence="12" key="1">
    <citation type="submission" date="2017-05" db="EMBL/GenBank/DDBJ databases">
        <authorList>
            <person name="Kirkegaard R."/>
            <person name="Mcilroy J S."/>
        </authorList>
    </citation>
    <scope>NUCLEOTIDE SEQUENCE [LARGE SCALE GENOMIC DNA]</scope>
</reference>
<evidence type="ECO:0000256" key="4">
    <source>
        <dbReference type="ARBA" id="ARBA00005893"/>
    </source>
</evidence>
<dbReference type="KEGG" id="abat:CFX1CAM_2131"/>
<evidence type="ECO:0000256" key="7">
    <source>
        <dbReference type="ARBA" id="ARBA00012491"/>
    </source>
</evidence>
<evidence type="ECO:0000256" key="3">
    <source>
        <dbReference type="ARBA" id="ARBA00005141"/>
    </source>
</evidence>
<dbReference type="InterPro" id="IPR050793">
    <property type="entry name" value="CMP-NeuNAc_synthase"/>
</dbReference>
<dbReference type="GO" id="GO:0006054">
    <property type="term" value="P:N-acetylneuraminate metabolic process"/>
    <property type="evidence" value="ECO:0007669"/>
    <property type="project" value="UniProtKB-UniPathway"/>
</dbReference>
<gene>
    <name evidence="11" type="ORF">CFX1CAM_2131</name>
</gene>
<dbReference type="Gene3D" id="3.40.50.1000">
    <property type="entry name" value="HAD superfamily/HAD-like"/>
    <property type="match status" value="1"/>
</dbReference>
<dbReference type="GO" id="GO:0008781">
    <property type="term" value="F:N-acylneuraminate cytidylyltransferase activity"/>
    <property type="evidence" value="ECO:0007669"/>
    <property type="project" value="UniProtKB-EC"/>
</dbReference>
<dbReference type="SFLD" id="SFLDG01136">
    <property type="entry name" value="C1.6:_Phosphoserine_Phosphatas"/>
    <property type="match status" value="1"/>
</dbReference>
<comment type="subunit">
    <text evidence="6">Homotetramer.</text>
</comment>
<dbReference type="EC" id="2.7.7.43" evidence="7"/>
<keyword evidence="8" id="KW-0479">Metal-binding</keyword>
<dbReference type="RefSeq" id="WP_197687135.1">
    <property type="nucleotide sequence ID" value="NZ_LT859958.1"/>
</dbReference>
<evidence type="ECO:0000256" key="1">
    <source>
        <dbReference type="ARBA" id="ARBA00001862"/>
    </source>
</evidence>
<dbReference type="InterPro" id="IPR023214">
    <property type="entry name" value="HAD_sf"/>
</dbReference>